<dbReference type="EMBL" id="BJND01000023">
    <property type="protein sequence ID" value="GEC05831.1"/>
    <property type="molecule type" value="Genomic_DNA"/>
</dbReference>
<dbReference type="PANTHER" id="PTHR42770">
    <property type="entry name" value="AMINO ACID TRANSPORTER-RELATED"/>
    <property type="match status" value="1"/>
</dbReference>
<evidence type="ECO:0000259" key="5">
    <source>
        <dbReference type="Pfam" id="PF00324"/>
    </source>
</evidence>
<dbReference type="GO" id="GO:0016020">
    <property type="term" value="C:membrane"/>
    <property type="evidence" value="ECO:0007669"/>
    <property type="project" value="UniProtKB-SubCell"/>
</dbReference>
<proteinExistence type="predicted"/>
<keyword evidence="7" id="KW-1185">Reference proteome</keyword>
<evidence type="ECO:0000256" key="2">
    <source>
        <dbReference type="ARBA" id="ARBA00022692"/>
    </source>
</evidence>
<dbReference type="Pfam" id="PF00324">
    <property type="entry name" value="AA_permease"/>
    <property type="match status" value="1"/>
</dbReference>
<keyword evidence="4" id="KW-0472">Membrane</keyword>
<comment type="subcellular location">
    <subcellularLocation>
        <location evidence="1">Membrane</location>
        <topology evidence="1">Multi-pass membrane protein</topology>
    </subcellularLocation>
</comment>
<dbReference type="GO" id="GO:0055085">
    <property type="term" value="P:transmembrane transport"/>
    <property type="evidence" value="ECO:0007669"/>
    <property type="project" value="InterPro"/>
</dbReference>
<organism evidence="6 7">
    <name type="scientific">Streptomyces spinoverrucosus</name>
    <dbReference type="NCBI Taxonomy" id="284043"/>
    <lineage>
        <taxon>Bacteria</taxon>
        <taxon>Bacillati</taxon>
        <taxon>Actinomycetota</taxon>
        <taxon>Actinomycetes</taxon>
        <taxon>Kitasatosporales</taxon>
        <taxon>Streptomycetaceae</taxon>
        <taxon>Streptomyces</taxon>
    </lineage>
</organism>
<sequence>MAMAFTAFSYAQMVRVVPQAGSVFAYARVALGKEAGFIAGWMVMLDYLLIPAVAYLFSGIAMEALVPQVPR</sequence>
<evidence type="ECO:0000256" key="4">
    <source>
        <dbReference type="ARBA" id="ARBA00023136"/>
    </source>
</evidence>
<dbReference type="InterPro" id="IPR050367">
    <property type="entry name" value="APC_superfamily"/>
</dbReference>
<evidence type="ECO:0000256" key="3">
    <source>
        <dbReference type="ARBA" id="ARBA00022989"/>
    </source>
</evidence>
<accession>A0A4Y3VJH8</accession>
<comment type="caution">
    <text evidence="6">The sequence shown here is derived from an EMBL/GenBank/DDBJ whole genome shotgun (WGS) entry which is preliminary data.</text>
</comment>
<feature type="domain" description="Amino acid permease/ SLC12A" evidence="5">
    <location>
        <begin position="2"/>
        <end position="70"/>
    </location>
</feature>
<dbReference type="Proteomes" id="UP000317881">
    <property type="component" value="Unassembled WGS sequence"/>
</dbReference>
<gene>
    <name evidence="6" type="ORF">SSP24_34860</name>
</gene>
<dbReference type="AlphaFoldDB" id="A0A4Y3VJH8"/>
<name>A0A4Y3VJH8_9ACTN</name>
<evidence type="ECO:0000256" key="1">
    <source>
        <dbReference type="ARBA" id="ARBA00004141"/>
    </source>
</evidence>
<evidence type="ECO:0000313" key="6">
    <source>
        <dbReference type="EMBL" id="GEC05831.1"/>
    </source>
</evidence>
<reference evidence="6 7" key="1">
    <citation type="submission" date="2019-06" db="EMBL/GenBank/DDBJ databases">
        <title>Whole genome shotgun sequence of Streptomyces spinoverrucosus NBRC 14228.</title>
        <authorList>
            <person name="Hosoyama A."/>
            <person name="Uohara A."/>
            <person name="Ohji S."/>
            <person name="Ichikawa N."/>
        </authorList>
    </citation>
    <scope>NUCLEOTIDE SEQUENCE [LARGE SCALE GENOMIC DNA]</scope>
    <source>
        <strain evidence="6 7">NBRC 14228</strain>
    </source>
</reference>
<protein>
    <recommendedName>
        <fullName evidence="5">Amino acid permease/ SLC12A domain-containing protein</fullName>
    </recommendedName>
</protein>
<keyword evidence="3" id="KW-1133">Transmembrane helix</keyword>
<keyword evidence="2" id="KW-0812">Transmembrane</keyword>
<dbReference type="PANTHER" id="PTHR42770:SF16">
    <property type="entry name" value="AMINO ACID PERMEASE"/>
    <property type="match status" value="1"/>
</dbReference>
<evidence type="ECO:0000313" key="7">
    <source>
        <dbReference type="Proteomes" id="UP000317881"/>
    </source>
</evidence>
<dbReference type="InterPro" id="IPR004841">
    <property type="entry name" value="AA-permease/SLC12A_dom"/>
</dbReference>
<dbReference type="Gene3D" id="1.20.1740.10">
    <property type="entry name" value="Amino acid/polyamine transporter I"/>
    <property type="match status" value="1"/>
</dbReference>